<dbReference type="EMBL" id="FOGT01000005">
    <property type="protein sequence ID" value="SER95846.1"/>
    <property type="molecule type" value="Genomic_DNA"/>
</dbReference>
<dbReference type="AlphaFoldDB" id="A0A1H9TFH0"/>
<dbReference type="PANTHER" id="PTHR12277">
    <property type="entry name" value="ALPHA/BETA HYDROLASE DOMAIN-CONTAINING PROTEIN"/>
    <property type="match status" value="1"/>
</dbReference>
<name>A0A1H9TFH0_9BACI</name>
<proteinExistence type="predicted"/>
<dbReference type="Gene3D" id="3.40.50.1820">
    <property type="entry name" value="alpha/beta hydrolase"/>
    <property type="match status" value="1"/>
</dbReference>
<gene>
    <name evidence="3" type="ORF">SAMN05518684_105305</name>
</gene>
<dbReference type="Proteomes" id="UP000198571">
    <property type="component" value="Unassembled WGS sequence"/>
</dbReference>
<sequence>MSVNQILKYIIYLFLTIFILYGLYVFLFYVNQENDLFQEPDLSREKAQEINAENKKAEELFIETEDGTSLHGWLLNNSNHSPSRLLIYFGGNSEEVSRTLPEFEQLNDWSVLLVNHRGYGLSEGTPSEAALFHDAKAIYDFISEREEIDSEHIAVMGRSMGTAPATHLSKERNVAGTVLVSPYDSRTRVMKDRYPLIPVERLIRHPFKVSDKAESIESPLLALLASEDEIIPTEHSAATLAAWKGESQKVWLEGYNHNNLQSSPDFWKSIQTFLDEL</sequence>
<dbReference type="RefSeq" id="WP_093050267.1">
    <property type="nucleotide sequence ID" value="NZ_FOGT01000005.1"/>
</dbReference>
<dbReference type="STRING" id="1601833.SAMN05518684_105305"/>
<dbReference type="Pfam" id="PF12146">
    <property type="entry name" value="Hydrolase_4"/>
    <property type="match status" value="1"/>
</dbReference>
<evidence type="ECO:0000313" key="3">
    <source>
        <dbReference type="EMBL" id="SER95846.1"/>
    </source>
</evidence>
<dbReference type="PANTHER" id="PTHR12277:SF81">
    <property type="entry name" value="PROTEIN ABHD13"/>
    <property type="match status" value="1"/>
</dbReference>
<accession>A0A1H9TFH0</accession>
<protein>
    <recommendedName>
        <fullName evidence="2">Serine aminopeptidase S33 domain-containing protein</fullName>
    </recommendedName>
</protein>
<dbReference type="InterPro" id="IPR022742">
    <property type="entry name" value="Hydrolase_4"/>
</dbReference>
<feature type="transmembrane region" description="Helical" evidence="1">
    <location>
        <begin position="9"/>
        <end position="30"/>
    </location>
</feature>
<evidence type="ECO:0000313" key="4">
    <source>
        <dbReference type="Proteomes" id="UP000198571"/>
    </source>
</evidence>
<evidence type="ECO:0000259" key="2">
    <source>
        <dbReference type="Pfam" id="PF12146"/>
    </source>
</evidence>
<keyword evidence="4" id="KW-1185">Reference proteome</keyword>
<keyword evidence="1" id="KW-0472">Membrane</keyword>
<reference evidence="4" key="1">
    <citation type="submission" date="2016-10" db="EMBL/GenBank/DDBJ databases">
        <authorList>
            <person name="Varghese N."/>
            <person name="Submissions S."/>
        </authorList>
    </citation>
    <scope>NUCLEOTIDE SEQUENCE [LARGE SCALE GENOMIC DNA]</scope>
    <source>
        <strain evidence="4">S9</strain>
    </source>
</reference>
<organism evidence="3 4">
    <name type="scientific">Salipaludibacillus aurantiacus</name>
    <dbReference type="NCBI Taxonomy" id="1601833"/>
    <lineage>
        <taxon>Bacteria</taxon>
        <taxon>Bacillati</taxon>
        <taxon>Bacillota</taxon>
        <taxon>Bacilli</taxon>
        <taxon>Bacillales</taxon>
        <taxon>Bacillaceae</taxon>
    </lineage>
</organism>
<dbReference type="OrthoDB" id="9777090at2"/>
<dbReference type="SUPFAM" id="SSF53474">
    <property type="entry name" value="alpha/beta-Hydrolases"/>
    <property type="match status" value="1"/>
</dbReference>
<feature type="domain" description="Serine aminopeptidase S33" evidence="2">
    <location>
        <begin position="84"/>
        <end position="183"/>
    </location>
</feature>
<dbReference type="InterPro" id="IPR029058">
    <property type="entry name" value="AB_hydrolase_fold"/>
</dbReference>
<keyword evidence="1" id="KW-0812">Transmembrane</keyword>
<evidence type="ECO:0000256" key="1">
    <source>
        <dbReference type="SAM" id="Phobius"/>
    </source>
</evidence>
<keyword evidence="1" id="KW-1133">Transmembrane helix</keyword>